<protein>
    <submittedName>
        <fullName evidence="1">Uncharacterized protein</fullName>
    </submittedName>
</protein>
<dbReference type="EMBL" id="JBBPBN010000020">
    <property type="protein sequence ID" value="KAK9017483.1"/>
    <property type="molecule type" value="Genomic_DNA"/>
</dbReference>
<name>A0ABR2RXE5_9ROSI</name>
<reference evidence="1 2" key="1">
    <citation type="journal article" date="2024" name="G3 (Bethesda)">
        <title>Genome assembly of Hibiscus sabdariffa L. provides insights into metabolisms of medicinal natural products.</title>
        <authorList>
            <person name="Kim T."/>
        </authorList>
    </citation>
    <scope>NUCLEOTIDE SEQUENCE [LARGE SCALE GENOMIC DNA]</scope>
    <source>
        <strain evidence="1">TK-2024</strain>
        <tissue evidence="1">Old leaves</tissue>
    </source>
</reference>
<accession>A0ABR2RXE5</accession>
<comment type="caution">
    <text evidence="1">The sequence shown here is derived from an EMBL/GenBank/DDBJ whole genome shotgun (WGS) entry which is preliminary data.</text>
</comment>
<proteinExistence type="predicted"/>
<keyword evidence="2" id="KW-1185">Reference proteome</keyword>
<organism evidence="1 2">
    <name type="scientific">Hibiscus sabdariffa</name>
    <name type="common">roselle</name>
    <dbReference type="NCBI Taxonomy" id="183260"/>
    <lineage>
        <taxon>Eukaryota</taxon>
        <taxon>Viridiplantae</taxon>
        <taxon>Streptophyta</taxon>
        <taxon>Embryophyta</taxon>
        <taxon>Tracheophyta</taxon>
        <taxon>Spermatophyta</taxon>
        <taxon>Magnoliopsida</taxon>
        <taxon>eudicotyledons</taxon>
        <taxon>Gunneridae</taxon>
        <taxon>Pentapetalae</taxon>
        <taxon>rosids</taxon>
        <taxon>malvids</taxon>
        <taxon>Malvales</taxon>
        <taxon>Malvaceae</taxon>
        <taxon>Malvoideae</taxon>
        <taxon>Hibiscus</taxon>
    </lineage>
</organism>
<dbReference type="Proteomes" id="UP001396334">
    <property type="component" value="Unassembled WGS sequence"/>
</dbReference>
<evidence type="ECO:0000313" key="2">
    <source>
        <dbReference type="Proteomes" id="UP001396334"/>
    </source>
</evidence>
<sequence>MEAREMEMAKGSLTTWFHSVVPWVQEVELVRVPMLEVGDAGDEGECEGTVFAGSVERKEVDQVPVVVLDLGSEEEKVSTTFVSPRWQKNQLWDEDGRVLPRAEVGESWSVSMSDERVGMVSRVAEVERGMADRRVRFGWPELSV</sequence>
<gene>
    <name evidence="1" type="ORF">V6N11_079962</name>
</gene>
<evidence type="ECO:0000313" key="1">
    <source>
        <dbReference type="EMBL" id="KAK9017483.1"/>
    </source>
</evidence>